<feature type="transmembrane region" description="Helical" evidence="1">
    <location>
        <begin position="6"/>
        <end position="25"/>
    </location>
</feature>
<dbReference type="Proteomes" id="UP000257109">
    <property type="component" value="Unassembled WGS sequence"/>
</dbReference>
<reference evidence="2" key="1">
    <citation type="submission" date="2018-05" db="EMBL/GenBank/DDBJ databases">
        <title>Draft genome of Mucuna pruriens seed.</title>
        <authorList>
            <person name="Nnadi N.E."/>
            <person name="Vos R."/>
            <person name="Hasami M.H."/>
            <person name="Devisetty U.K."/>
            <person name="Aguiy J.C."/>
        </authorList>
    </citation>
    <scope>NUCLEOTIDE SEQUENCE [LARGE SCALE GENOMIC DNA]</scope>
    <source>
        <strain evidence="2">JCA_2017</strain>
    </source>
</reference>
<keyword evidence="1" id="KW-1133">Transmembrane helix</keyword>
<evidence type="ECO:0000256" key="1">
    <source>
        <dbReference type="SAM" id="Phobius"/>
    </source>
</evidence>
<evidence type="ECO:0000313" key="3">
    <source>
        <dbReference type="Proteomes" id="UP000257109"/>
    </source>
</evidence>
<protein>
    <submittedName>
        <fullName evidence="2">Uncharacterized protein</fullName>
    </submittedName>
</protein>
<feature type="non-terminal residue" evidence="2">
    <location>
        <position position="1"/>
    </location>
</feature>
<sequence length="213" mass="23463">TWTLQSAFTIFILAVLAKLIVGDLIDKFENDVVHRGLCKFQFLLGCLVISDVIEGNILQIYSLKIIMIMGVVVEVVGSNGSDAGRDGSGSCNGNLSIDPPHRIRYGQKKGNPKFEAQDEEYYTTMFVHVLDIAMDIWDTIVLTYSDFQGQECCSSSAGKQITRIQILGKLKVLDLDEVMSIVLSKESRRELVLEQKINKSAAIVASGKSATNI</sequence>
<keyword evidence="1" id="KW-0472">Membrane</keyword>
<dbReference type="AlphaFoldDB" id="A0A371HVM7"/>
<comment type="caution">
    <text evidence="2">The sequence shown here is derived from an EMBL/GenBank/DDBJ whole genome shotgun (WGS) entry which is preliminary data.</text>
</comment>
<keyword evidence="1" id="KW-0812">Transmembrane</keyword>
<dbReference type="EMBL" id="QJKJ01001619">
    <property type="protein sequence ID" value="RDY06754.1"/>
    <property type="molecule type" value="Genomic_DNA"/>
</dbReference>
<accession>A0A371HVM7</accession>
<name>A0A371HVM7_MUCPR</name>
<evidence type="ECO:0000313" key="2">
    <source>
        <dbReference type="EMBL" id="RDY06754.1"/>
    </source>
</evidence>
<keyword evidence="3" id="KW-1185">Reference proteome</keyword>
<gene>
    <name evidence="2" type="ORF">CR513_09212</name>
</gene>
<proteinExistence type="predicted"/>
<organism evidence="2 3">
    <name type="scientific">Mucuna pruriens</name>
    <name type="common">Velvet bean</name>
    <name type="synonym">Dolichos pruriens</name>
    <dbReference type="NCBI Taxonomy" id="157652"/>
    <lineage>
        <taxon>Eukaryota</taxon>
        <taxon>Viridiplantae</taxon>
        <taxon>Streptophyta</taxon>
        <taxon>Embryophyta</taxon>
        <taxon>Tracheophyta</taxon>
        <taxon>Spermatophyta</taxon>
        <taxon>Magnoliopsida</taxon>
        <taxon>eudicotyledons</taxon>
        <taxon>Gunneridae</taxon>
        <taxon>Pentapetalae</taxon>
        <taxon>rosids</taxon>
        <taxon>fabids</taxon>
        <taxon>Fabales</taxon>
        <taxon>Fabaceae</taxon>
        <taxon>Papilionoideae</taxon>
        <taxon>50 kb inversion clade</taxon>
        <taxon>NPAAA clade</taxon>
        <taxon>indigoferoid/millettioid clade</taxon>
        <taxon>Phaseoleae</taxon>
        <taxon>Mucuna</taxon>
    </lineage>
</organism>
<feature type="non-terminal residue" evidence="2">
    <location>
        <position position="213"/>
    </location>
</feature>